<evidence type="ECO:0000259" key="9">
    <source>
        <dbReference type="PROSITE" id="PS51158"/>
    </source>
</evidence>
<dbReference type="PANTHER" id="PTHR47763">
    <property type="entry name" value="ALPHA-PROTEIN KINASE VWKA"/>
    <property type="match status" value="1"/>
</dbReference>
<evidence type="ECO:0000313" key="11">
    <source>
        <dbReference type="Proteomes" id="UP000663879"/>
    </source>
</evidence>
<dbReference type="InterPro" id="IPR056861">
    <property type="entry name" value="HMCN1-like_VWA"/>
</dbReference>
<dbReference type="Proteomes" id="UP000663879">
    <property type="component" value="Unassembled WGS sequence"/>
</dbReference>
<dbReference type="SMART" id="SM00811">
    <property type="entry name" value="Alpha_kinase"/>
    <property type="match status" value="1"/>
</dbReference>
<dbReference type="Gene3D" id="3.40.50.410">
    <property type="entry name" value="von Willebrand factor, type A domain"/>
    <property type="match status" value="1"/>
</dbReference>
<dbReference type="OrthoDB" id="44277at2759"/>
<dbReference type="InterPro" id="IPR036465">
    <property type="entry name" value="vWFA_dom_sf"/>
</dbReference>
<dbReference type="GO" id="GO:0005524">
    <property type="term" value="F:ATP binding"/>
    <property type="evidence" value="ECO:0007669"/>
    <property type="project" value="InterPro"/>
</dbReference>
<dbReference type="InterPro" id="IPR004166">
    <property type="entry name" value="a-kinase_dom"/>
</dbReference>
<dbReference type="SUPFAM" id="SSF53300">
    <property type="entry name" value="vWA-like"/>
    <property type="match status" value="1"/>
</dbReference>
<dbReference type="InterPro" id="IPR002035">
    <property type="entry name" value="VWF_A"/>
</dbReference>
<dbReference type="SUPFAM" id="SSF56112">
    <property type="entry name" value="Protein kinase-like (PK-like)"/>
    <property type="match status" value="1"/>
</dbReference>
<evidence type="ECO:0000256" key="4">
    <source>
        <dbReference type="ARBA" id="ARBA00022679"/>
    </source>
</evidence>
<dbReference type="InterPro" id="IPR011009">
    <property type="entry name" value="Kinase-like_dom_sf"/>
</dbReference>
<comment type="subcellular location">
    <subcellularLocation>
        <location evidence="1">Secreted</location>
    </subcellularLocation>
</comment>
<gene>
    <name evidence="10" type="ORF">OXX778_LOCUS12204</name>
</gene>
<feature type="coiled-coil region" evidence="7">
    <location>
        <begin position="196"/>
        <end position="296"/>
    </location>
</feature>
<dbReference type="GO" id="GO:0004674">
    <property type="term" value="F:protein serine/threonine kinase activity"/>
    <property type="evidence" value="ECO:0007669"/>
    <property type="project" value="UniProtKB-KW"/>
</dbReference>
<keyword evidence="6" id="KW-0418">Kinase</keyword>
<dbReference type="Pfam" id="PF02816">
    <property type="entry name" value="Alpha_kinase"/>
    <property type="match status" value="1"/>
</dbReference>
<sequence>MPIIKLISSDLKTFTLLAANNLKNVFEKGEQKLGYKIDKLLHESDRVEVNREDQFKKLLNELQHVNLIAIGSTSTKKSMVKVSTLNSGFPKYIEANSLNSLKQKCEKEFGIRIEKFVRKSDRLEVDDDDILRELLNYDDRWLIAIEEGNTADSYVESKSAPRTSVLKSVYTEKLEVGHSGKSLDKSKLDSKSYVKTTELNRNYEKLKKELDINEQKKKEKQDKLNEMRTMTTQLKKQKEEIASLDKRYREKIYEDETTRRASTRELEDLEARMLELDLKKKRIANIFKELKDAEKVDFCFMVDATGSMDKYIKEAKDVVHKIVNKIQKKFKDFELRVAFVGYRDHCDGSNRITVLPFTNDIDKFKAFVSSVQAIGGGDACEDVFGGLEQMLALNWSNITRILLHIGDCPCHGKRFHLGLNDHHPNGDPRGLKIENLLKNLVQKNIAYYFAEITKHTVKMIDEFNIVLINSSGNKVNAVKLQSPDGLTDLVMSSIEDSISMSKSLSLHSMRGKKMRSLSVDSKYLTWNKNEMKFYKVDFYYPIFVGNISNIRNKRVEFNKQNLNLYVSDKPFAKGALRYAYSSLFNADKRCVMKQSASIDPEYNTMNFYKEMIETQVIAGLLADQFFSMVKLDKKFRFLKVNLVHIVEKGEFYSFEDYIQGNFFKWMNNAGFVNEEIYSSTLNAFSHWTYQVTNEYLIVTDLQGFKVNDKELILTDPAISSPEGHDRFSTTNLGIKGIKKFFESHECNHICEYLKLKKHAYQKLPDREPKSMATKIFRK</sequence>
<dbReference type="PANTHER" id="PTHR47763:SF4">
    <property type="entry name" value="ALPHA-PROTEIN KINASE VWKA"/>
    <property type="match status" value="1"/>
</dbReference>
<evidence type="ECO:0000256" key="1">
    <source>
        <dbReference type="ARBA" id="ARBA00004613"/>
    </source>
</evidence>
<keyword evidence="11" id="KW-1185">Reference proteome</keyword>
<dbReference type="Pfam" id="PF25106">
    <property type="entry name" value="VWA_4"/>
    <property type="match status" value="1"/>
</dbReference>
<evidence type="ECO:0000259" key="8">
    <source>
        <dbReference type="PROSITE" id="PS50234"/>
    </source>
</evidence>
<feature type="domain" description="VWFA" evidence="8">
    <location>
        <begin position="297"/>
        <end position="494"/>
    </location>
</feature>
<dbReference type="InterPro" id="IPR052969">
    <property type="entry name" value="Thr-specific_kinase-like"/>
</dbReference>
<reference evidence="10" key="1">
    <citation type="submission" date="2021-02" db="EMBL/GenBank/DDBJ databases">
        <authorList>
            <person name="Nowell W R."/>
        </authorList>
    </citation>
    <scope>NUCLEOTIDE SEQUENCE</scope>
    <source>
        <strain evidence="10">Ploen Becks lab</strain>
    </source>
</reference>
<keyword evidence="3" id="KW-0723">Serine/threonine-protein kinase</keyword>
<keyword evidence="4" id="KW-0808">Transferase</keyword>
<feature type="domain" description="Alpha-type protein kinase" evidence="9">
    <location>
        <begin position="518"/>
        <end position="758"/>
    </location>
</feature>
<evidence type="ECO:0000256" key="5">
    <source>
        <dbReference type="ARBA" id="ARBA00022729"/>
    </source>
</evidence>
<dbReference type="Gene3D" id="3.10.20.10">
    <property type="match status" value="1"/>
</dbReference>
<dbReference type="PROSITE" id="PS51158">
    <property type="entry name" value="ALPHA_KINASE"/>
    <property type="match status" value="1"/>
</dbReference>
<dbReference type="EMBL" id="CAJNOC010002177">
    <property type="protein sequence ID" value="CAF0917055.1"/>
    <property type="molecule type" value="Genomic_DNA"/>
</dbReference>
<evidence type="ECO:0000256" key="3">
    <source>
        <dbReference type="ARBA" id="ARBA00022527"/>
    </source>
</evidence>
<dbReference type="CDD" id="cd00198">
    <property type="entry name" value="vWFA"/>
    <property type="match status" value="1"/>
</dbReference>
<keyword evidence="7" id="KW-0175">Coiled coil</keyword>
<comment type="caution">
    <text evidence="10">The sequence shown here is derived from an EMBL/GenBank/DDBJ whole genome shotgun (WGS) entry which is preliminary data.</text>
</comment>
<dbReference type="Gene3D" id="3.20.200.10">
    <property type="entry name" value="MHCK/EF2 kinase"/>
    <property type="match status" value="1"/>
</dbReference>
<organism evidence="10 11">
    <name type="scientific">Brachionus calyciflorus</name>
    <dbReference type="NCBI Taxonomy" id="104777"/>
    <lineage>
        <taxon>Eukaryota</taxon>
        <taxon>Metazoa</taxon>
        <taxon>Spiralia</taxon>
        <taxon>Gnathifera</taxon>
        <taxon>Rotifera</taxon>
        <taxon>Eurotatoria</taxon>
        <taxon>Monogononta</taxon>
        <taxon>Pseudotrocha</taxon>
        <taxon>Ploima</taxon>
        <taxon>Brachionidae</taxon>
        <taxon>Brachionus</taxon>
    </lineage>
</organism>
<evidence type="ECO:0000256" key="6">
    <source>
        <dbReference type="ARBA" id="ARBA00022777"/>
    </source>
</evidence>
<accession>A0A814AU50</accession>
<dbReference type="AlphaFoldDB" id="A0A814AU50"/>
<keyword evidence="2" id="KW-0964">Secreted</keyword>
<dbReference type="Gene3D" id="3.30.200.20">
    <property type="entry name" value="Phosphorylase Kinase, domain 1"/>
    <property type="match status" value="1"/>
</dbReference>
<protein>
    <submittedName>
        <fullName evidence="10">Uncharacterized protein</fullName>
    </submittedName>
</protein>
<evidence type="ECO:0000256" key="7">
    <source>
        <dbReference type="SAM" id="Coils"/>
    </source>
</evidence>
<evidence type="ECO:0000256" key="2">
    <source>
        <dbReference type="ARBA" id="ARBA00022525"/>
    </source>
</evidence>
<evidence type="ECO:0000313" key="10">
    <source>
        <dbReference type="EMBL" id="CAF0917055.1"/>
    </source>
</evidence>
<dbReference type="PROSITE" id="PS50234">
    <property type="entry name" value="VWFA"/>
    <property type="match status" value="1"/>
</dbReference>
<proteinExistence type="predicted"/>
<keyword evidence="5" id="KW-0732">Signal</keyword>
<name>A0A814AU50_9BILA</name>